<proteinExistence type="predicted"/>
<keyword evidence="1" id="KW-0614">Plasmid</keyword>
<geneLocation type="plasmid" evidence="2">
    <name>pretnxc12d</name>
</geneLocation>
<dbReference type="Proteomes" id="UP000194159">
    <property type="component" value="Plasmid pRetNXC12d"/>
</dbReference>
<organism evidence="1 2">
    <name type="scientific">Rhizobium etli</name>
    <dbReference type="NCBI Taxonomy" id="29449"/>
    <lineage>
        <taxon>Bacteria</taxon>
        <taxon>Pseudomonadati</taxon>
        <taxon>Pseudomonadota</taxon>
        <taxon>Alphaproteobacteria</taxon>
        <taxon>Hyphomicrobiales</taxon>
        <taxon>Rhizobiaceae</taxon>
        <taxon>Rhizobium/Agrobacterium group</taxon>
        <taxon>Rhizobium</taxon>
    </lineage>
</organism>
<evidence type="ECO:0000313" key="2">
    <source>
        <dbReference type="Proteomes" id="UP000194159"/>
    </source>
</evidence>
<accession>A0AAN1EMM3</accession>
<dbReference type="Pfam" id="PF16786">
    <property type="entry name" value="RecA_dep_nuc"/>
    <property type="match status" value="1"/>
</dbReference>
<gene>
    <name evidence="1" type="ORF">NXC12_PD00022</name>
</gene>
<dbReference type="EMBL" id="CP020910">
    <property type="protein sequence ID" value="ARQ13135.1"/>
    <property type="molecule type" value="Genomic_DNA"/>
</dbReference>
<dbReference type="AlphaFoldDB" id="A0AAN1EMM3"/>
<dbReference type="InterPro" id="IPR031875">
    <property type="entry name" value="RecA_dep_nuc"/>
</dbReference>
<evidence type="ECO:0000313" key="1">
    <source>
        <dbReference type="EMBL" id="ARQ13135.1"/>
    </source>
</evidence>
<name>A0AAN1EMM3_RHIET</name>
<dbReference type="RefSeq" id="WP_086083713.1">
    <property type="nucleotide sequence ID" value="NZ_CP020910.1"/>
</dbReference>
<reference evidence="1 2" key="1">
    <citation type="submission" date="2017-04" db="EMBL/GenBank/DDBJ databases">
        <title>Complete genome sequences of Rhizobium genomic linages associated to common bean (phaseolus vulgaris).</title>
        <authorList>
            <person name="Santamaria R.I."/>
            <person name="Bustos P."/>
            <person name="Perez-Carrascal O."/>
            <person name="Martinez-Flores I."/>
            <person name="Juarez S."/>
            <person name="Lozano L."/>
            <person name="Miranda F."/>
            <person name="Vinuesa P."/>
            <person name="Martinez-Romero E."/>
            <person name="Cevallos M.A."/>
            <person name="Romero D."/>
            <person name="Davila G."/>
            <person name="Gonzalez V."/>
        </authorList>
    </citation>
    <scope>NUCLEOTIDE SEQUENCE [LARGE SCALE GENOMIC DNA]</scope>
    <source>
        <strain evidence="1 2">NXC12</strain>
        <plasmid evidence="2">pretnxc12d</plasmid>
    </source>
</reference>
<dbReference type="Gene3D" id="3.30.40.190">
    <property type="match status" value="1"/>
</dbReference>
<protein>
    <recommendedName>
        <fullName evidence="3">DUF968 domain-containing protein</fullName>
    </recommendedName>
</protein>
<sequence length="98" mass="10663">MKSSDRQHLSRVAALGCIVVFPDSGERCCSPAEIHHPRDGQGMGQRADHSQAIPLCFNHHSAQSPLPYGHAIHKGTKTFESVYGTEAELLARTDELLG</sequence>
<evidence type="ECO:0008006" key="3">
    <source>
        <dbReference type="Google" id="ProtNLM"/>
    </source>
</evidence>